<evidence type="ECO:0000313" key="1">
    <source>
        <dbReference type="EMBL" id="JAP14612.1"/>
    </source>
</evidence>
<dbReference type="EMBL" id="GEDG01026325">
    <property type="protein sequence ID" value="JAP14612.1"/>
    <property type="molecule type" value="Transcribed_RNA"/>
</dbReference>
<accession>A0A0V0H2M5</accession>
<organism evidence="1">
    <name type="scientific">Solanum chacoense</name>
    <name type="common">Chaco potato</name>
    <dbReference type="NCBI Taxonomy" id="4108"/>
    <lineage>
        <taxon>Eukaryota</taxon>
        <taxon>Viridiplantae</taxon>
        <taxon>Streptophyta</taxon>
        <taxon>Embryophyta</taxon>
        <taxon>Tracheophyta</taxon>
        <taxon>Spermatophyta</taxon>
        <taxon>Magnoliopsida</taxon>
        <taxon>eudicotyledons</taxon>
        <taxon>Gunneridae</taxon>
        <taxon>Pentapetalae</taxon>
        <taxon>asterids</taxon>
        <taxon>lamiids</taxon>
        <taxon>Solanales</taxon>
        <taxon>Solanaceae</taxon>
        <taxon>Solanoideae</taxon>
        <taxon>Solaneae</taxon>
        <taxon>Solanum</taxon>
    </lineage>
</organism>
<reference evidence="1" key="1">
    <citation type="submission" date="2015-12" db="EMBL/GenBank/DDBJ databases">
        <title>Gene expression during late stages of embryo sac development: a critical building block for successful pollen-pistil interactions.</title>
        <authorList>
            <person name="Liu Y."/>
            <person name="Joly V."/>
            <person name="Sabar M."/>
            <person name="Matton D.P."/>
        </authorList>
    </citation>
    <scope>NUCLEOTIDE SEQUENCE</scope>
</reference>
<proteinExistence type="predicted"/>
<dbReference type="AlphaFoldDB" id="A0A0V0H2M5"/>
<protein>
    <submittedName>
        <fullName evidence="1">Putative ovule protein</fullName>
    </submittedName>
</protein>
<sequence length="66" mass="7286">MQSMGNQKTGAQVSPPLDHCIVNNQWTLLFPHFCTLSTVDSFLCKANHSMNCCLGSDLEPTPIYSI</sequence>
<name>A0A0V0H2M5_SOLCH</name>